<dbReference type="PROSITE" id="PS50056">
    <property type="entry name" value="TYR_PHOSPHATASE_2"/>
    <property type="match status" value="1"/>
</dbReference>
<dbReference type="PANTHER" id="PTHR31126:SF1">
    <property type="entry name" value="TYROSINE SPECIFIC PROTEIN PHOSPHATASES DOMAIN-CONTAINING PROTEIN"/>
    <property type="match status" value="1"/>
</dbReference>
<dbReference type="Gene3D" id="3.90.190.10">
    <property type="entry name" value="Protein tyrosine phosphatase superfamily"/>
    <property type="match status" value="1"/>
</dbReference>
<organism evidence="3 4">
    <name type="scientific">Bombilactobacillus bombi</name>
    <dbReference type="NCBI Taxonomy" id="1303590"/>
    <lineage>
        <taxon>Bacteria</taxon>
        <taxon>Bacillati</taxon>
        <taxon>Bacillota</taxon>
        <taxon>Bacilli</taxon>
        <taxon>Lactobacillales</taxon>
        <taxon>Lactobacillaceae</taxon>
        <taxon>Bombilactobacillus</taxon>
    </lineage>
</organism>
<dbReference type="InterPro" id="IPR016130">
    <property type="entry name" value="Tyr_Pase_AS"/>
</dbReference>
<reference evidence="3 4" key="1">
    <citation type="submission" date="2018-07" db="EMBL/GenBank/DDBJ databases">
        <title>Genome sequences of six Lactobacillus spp. isolated from bumble bee guts.</title>
        <authorList>
            <person name="Motta E.V.S."/>
            <person name="Moran N.A."/>
        </authorList>
    </citation>
    <scope>NUCLEOTIDE SEQUENCE [LARGE SCALE GENOMIC DNA]</scope>
    <source>
        <strain evidence="3 4">LV-8.1</strain>
    </source>
</reference>
<dbReference type="PROSITE" id="PS00383">
    <property type="entry name" value="TYR_PHOSPHATASE_1"/>
    <property type="match status" value="1"/>
</dbReference>
<dbReference type="Pfam" id="PF13350">
    <property type="entry name" value="Y_phosphatase3"/>
    <property type="match status" value="1"/>
</dbReference>
<proteinExistence type="inferred from homology"/>
<sequence length="255" mass="29592">MQRIFDFSQTYNFRELGGYPTKDQRQIRSHKVMRAAYLSKLTPVELQQLKDYGLRYSIDLRSDYERQQWPDPPVDFLTSIHLPLYAANGISDKLYYALPAKDQYSDLPGIYQQVVLDHHAQQVFRQFFAILLRNEQPGQSVVFHCSAGKDRTGIMAILFLLIMQVPTEYITQDYLLSNLMYQNKIDLNALNNPDDATIKKMNFTKADQSAVEAIQVAILDIYQSWDNFQEKVLGLSVTDYQQLRNLYTAPITDNI</sequence>
<accession>A0A417ZD19</accession>
<gene>
    <name evidence="3" type="ORF">DS832_00825</name>
</gene>
<feature type="domain" description="Tyrosine specific protein phosphatases" evidence="2">
    <location>
        <begin position="122"/>
        <end position="161"/>
    </location>
</feature>
<dbReference type="AlphaFoldDB" id="A0A417ZD19"/>
<dbReference type="InterPro" id="IPR029021">
    <property type="entry name" value="Prot-tyrosine_phosphatase-like"/>
</dbReference>
<dbReference type="Proteomes" id="UP000284822">
    <property type="component" value="Unassembled WGS sequence"/>
</dbReference>
<dbReference type="GO" id="GO:0004721">
    <property type="term" value="F:phosphoprotein phosphatase activity"/>
    <property type="evidence" value="ECO:0007669"/>
    <property type="project" value="InterPro"/>
</dbReference>
<dbReference type="PANTHER" id="PTHR31126">
    <property type="entry name" value="TYROSINE-PROTEIN PHOSPHATASE"/>
    <property type="match status" value="1"/>
</dbReference>
<dbReference type="SUPFAM" id="SSF52799">
    <property type="entry name" value="(Phosphotyrosine protein) phosphatases II"/>
    <property type="match status" value="1"/>
</dbReference>
<dbReference type="InterPro" id="IPR000387">
    <property type="entry name" value="Tyr_Pase_dom"/>
</dbReference>
<protein>
    <submittedName>
        <fullName evidence="3">Protein-tyrosine-phosphatase</fullName>
    </submittedName>
</protein>
<name>A0A417ZD19_9LACO</name>
<dbReference type="InterPro" id="IPR026893">
    <property type="entry name" value="Tyr/Ser_Pase_IphP-type"/>
</dbReference>
<comment type="caution">
    <text evidence="3">The sequence shown here is derived from an EMBL/GenBank/DDBJ whole genome shotgun (WGS) entry which is preliminary data.</text>
</comment>
<evidence type="ECO:0000256" key="1">
    <source>
        <dbReference type="ARBA" id="ARBA00009580"/>
    </source>
</evidence>
<comment type="similarity">
    <text evidence="1">Belongs to the protein-tyrosine phosphatase family.</text>
</comment>
<evidence type="ECO:0000259" key="2">
    <source>
        <dbReference type="PROSITE" id="PS50056"/>
    </source>
</evidence>
<dbReference type="EMBL" id="QOCS01000003">
    <property type="protein sequence ID" value="RHW48647.1"/>
    <property type="molecule type" value="Genomic_DNA"/>
</dbReference>
<evidence type="ECO:0000313" key="3">
    <source>
        <dbReference type="EMBL" id="RHW48647.1"/>
    </source>
</evidence>
<evidence type="ECO:0000313" key="4">
    <source>
        <dbReference type="Proteomes" id="UP000284822"/>
    </source>
</evidence>
<dbReference type="RefSeq" id="WP_118909966.1">
    <property type="nucleotide sequence ID" value="NZ_QOCS01000003.1"/>
</dbReference>